<evidence type="ECO:0000256" key="2">
    <source>
        <dbReference type="HAMAP-Rule" id="MF_00341"/>
    </source>
</evidence>
<dbReference type="Gene3D" id="3.40.50.150">
    <property type="entry name" value="Vaccinia Virus protein VP39"/>
    <property type="match status" value="1"/>
</dbReference>
<evidence type="ECO:0000313" key="3">
    <source>
        <dbReference type="EMBL" id="ADJ16062.1"/>
    </source>
</evidence>
<proteinExistence type="inferred from homology"/>
<organism evidence="3 4">
    <name type="scientific">Halalkalicoccus jeotgali (strain DSM 18796 / CECT 7217 / JCM 14584 / KCTC 4019 / B3)</name>
    <dbReference type="NCBI Taxonomy" id="795797"/>
    <lineage>
        <taxon>Archaea</taxon>
        <taxon>Methanobacteriati</taxon>
        <taxon>Methanobacteriota</taxon>
        <taxon>Stenosarchaea group</taxon>
        <taxon>Halobacteria</taxon>
        <taxon>Halobacteriales</taxon>
        <taxon>Halococcaceae</taxon>
        <taxon>Halalkalicoccus</taxon>
    </lineage>
</organism>
<dbReference type="eggNOG" id="arCOG04385">
    <property type="taxonomic scope" value="Archaea"/>
</dbReference>
<name>D8J7P2_HALJB</name>
<dbReference type="Proteomes" id="UP000000390">
    <property type="component" value="Chromosome"/>
</dbReference>
<evidence type="ECO:0000256" key="1">
    <source>
        <dbReference type="ARBA" id="ARBA00006969"/>
    </source>
</evidence>
<evidence type="ECO:0000313" key="4">
    <source>
        <dbReference type="Proteomes" id="UP000000390"/>
    </source>
</evidence>
<dbReference type="STRING" id="795797.HacjB3_13405"/>
<dbReference type="KEGG" id="hje:HacjB3_13405"/>
<dbReference type="HOGENOM" id="CLU_148458_1_0_2"/>
<reference evidence="3 4" key="1">
    <citation type="journal article" date="2010" name="J. Bacteriol.">
        <title>Complete genome sequence of Halalkalicoccus jeotgali B3(T), an extremely halophilic archaeon.</title>
        <authorList>
            <person name="Roh S.W."/>
            <person name="Nam Y.D."/>
            <person name="Nam S.H."/>
            <person name="Choi S.H."/>
            <person name="Park H.S."/>
            <person name="Bae J.W."/>
        </authorList>
    </citation>
    <scope>NUCLEOTIDE SEQUENCE [LARGE SCALE GENOMIC DNA]</scope>
    <source>
        <strain evidence="4">DSM 18796 / CECT 7217 / JCM 14584 / KCTC 4019 / B3</strain>
    </source>
</reference>
<dbReference type="HAMAP" id="MF_00341">
    <property type="entry name" value="UPF0146"/>
    <property type="match status" value="1"/>
</dbReference>
<protein>
    <recommendedName>
        <fullName evidence="2">UPF0146 protein HacjB3_13405</fullName>
    </recommendedName>
</protein>
<dbReference type="PATRIC" id="fig|795797.18.peg.2682"/>
<gene>
    <name evidence="3" type="ordered locus">HacjB3_13405</name>
</gene>
<comment type="similarity">
    <text evidence="1 2">Belongs to the UPF0146 family.</text>
</comment>
<dbReference type="InterPro" id="IPR005353">
    <property type="entry name" value="UPF0146"/>
</dbReference>
<dbReference type="Pfam" id="PF03686">
    <property type="entry name" value="UPF0146"/>
    <property type="match status" value="1"/>
</dbReference>
<dbReference type="AlphaFoldDB" id="D8J7P2"/>
<sequence length="144" mass="15524">MTYRIINITAMKLDTCEALADELAGYDSLVEVGIGRRTDVARALVARGCRVTALDIYSREVPDGVAFVLDDVTDPDLGNFADAEAIYALNCPPELHRPIRDLARRVGADCLFTTLGGDGPVVPVSRRTLPGETLFVTTWPGSEG</sequence>
<dbReference type="EMBL" id="CP002062">
    <property type="protein sequence ID" value="ADJ16062.1"/>
    <property type="molecule type" value="Genomic_DNA"/>
</dbReference>
<dbReference type="InterPro" id="IPR029063">
    <property type="entry name" value="SAM-dependent_MTases_sf"/>
</dbReference>
<accession>D8J7P2</accession>